<keyword evidence="2" id="KW-1185">Reference proteome</keyword>
<dbReference type="PANTHER" id="PTHR34661:SF2">
    <property type="entry name" value="SHSP DOMAIN-CONTAINING PROTEIN"/>
    <property type="match status" value="1"/>
</dbReference>
<comment type="caution">
    <text evidence="1">The sequence shown here is derived from an EMBL/GenBank/DDBJ whole genome shotgun (WGS) entry which is preliminary data.</text>
</comment>
<proteinExistence type="predicted"/>
<feature type="non-terminal residue" evidence="1">
    <location>
        <position position="1"/>
    </location>
</feature>
<organism evidence="1 2">
    <name type="scientific">Dillenia turbinata</name>
    <dbReference type="NCBI Taxonomy" id="194707"/>
    <lineage>
        <taxon>Eukaryota</taxon>
        <taxon>Viridiplantae</taxon>
        <taxon>Streptophyta</taxon>
        <taxon>Embryophyta</taxon>
        <taxon>Tracheophyta</taxon>
        <taxon>Spermatophyta</taxon>
        <taxon>Magnoliopsida</taxon>
        <taxon>eudicotyledons</taxon>
        <taxon>Gunneridae</taxon>
        <taxon>Pentapetalae</taxon>
        <taxon>Dilleniales</taxon>
        <taxon>Dilleniaceae</taxon>
        <taxon>Dillenia</taxon>
    </lineage>
</organism>
<sequence>EKAGNMCSTTVHLSGAVEGRVGPPVGLVDIGVSDTAYFFRVALPSQLRCEIECDGKVHIEGVITKSGGILRDSSKVYEMKVQQLCPPGPFTVSFNLPGPVDPRLFSPDFKSDGILEGVVVKCKVPGVQNLKKKRRRRGNSTVSDKSCLKLTTSNT</sequence>
<dbReference type="Proteomes" id="UP001370490">
    <property type="component" value="Unassembled WGS sequence"/>
</dbReference>
<gene>
    <name evidence="1" type="ORF">RJ641_032628</name>
</gene>
<dbReference type="GO" id="GO:0005634">
    <property type="term" value="C:nucleus"/>
    <property type="evidence" value="ECO:0007669"/>
    <property type="project" value="TreeGrafter"/>
</dbReference>
<dbReference type="EMBL" id="JBAMMX010000006">
    <property type="protein sequence ID" value="KAK6939120.1"/>
    <property type="molecule type" value="Genomic_DNA"/>
</dbReference>
<feature type="non-terminal residue" evidence="1">
    <location>
        <position position="155"/>
    </location>
</feature>
<evidence type="ECO:0000313" key="2">
    <source>
        <dbReference type="Proteomes" id="UP001370490"/>
    </source>
</evidence>
<dbReference type="Gene3D" id="2.60.40.790">
    <property type="match status" value="1"/>
</dbReference>
<dbReference type="CDD" id="cd06464">
    <property type="entry name" value="ACD_sHsps-like"/>
    <property type="match status" value="1"/>
</dbReference>
<dbReference type="FunFam" id="2.60.40.790:FF:000049">
    <property type="entry name" value="Increased DNA methylation 3"/>
    <property type="match status" value="1"/>
</dbReference>
<accession>A0AAN8ZM68</accession>
<reference evidence="1 2" key="1">
    <citation type="submission" date="2023-12" db="EMBL/GenBank/DDBJ databases">
        <title>A high-quality genome assembly for Dillenia turbinata (Dilleniales).</title>
        <authorList>
            <person name="Chanderbali A."/>
        </authorList>
    </citation>
    <scope>NUCLEOTIDE SEQUENCE [LARGE SCALE GENOMIC DNA]</scope>
    <source>
        <strain evidence="1">LSX21</strain>
        <tissue evidence="1">Leaf</tissue>
    </source>
</reference>
<name>A0AAN8ZM68_9MAGN</name>
<dbReference type="InterPro" id="IPR039321">
    <property type="entry name" value="IDM2/3-like"/>
</dbReference>
<protein>
    <recommendedName>
        <fullName evidence="3">SHSP domain-containing protein</fullName>
    </recommendedName>
</protein>
<evidence type="ECO:0008006" key="3">
    <source>
        <dbReference type="Google" id="ProtNLM"/>
    </source>
</evidence>
<dbReference type="InterPro" id="IPR008978">
    <property type="entry name" value="HSP20-like_chaperone"/>
</dbReference>
<evidence type="ECO:0000313" key="1">
    <source>
        <dbReference type="EMBL" id="KAK6939120.1"/>
    </source>
</evidence>
<dbReference type="AlphaFoldDB" id="A0AAN8ZM68"/>
<dbReference type="PANTHER" id="PTHR34661">
    <property type="entry name" value="INCREASED DNA METHYLATION 3"/>
    <property type="match status" value="1"/>
</dbReference>